<accession>A0ACA9R620</accession>
<evidence type="ECO:0000313" key="1">
    <source>
        <dbReference type="EMBL" id="CAG8778197.1"/>
    </source>
</evidence>
<feature type="non-terminal residue" evidence="1">
    <location>
        <position position="1"/>
    </location>
</feature>
<dbReference type="Proteomes" id="UP000789366">
    <property type="component" value="Unassembled WGS sequence"/>
</dbReference>
<gene>
    <name evidence="1" type="ORF">SPELUC_LOCUS16205</name>
</gene>
<dbReference type="EMBL" id="CAJVPW010058520">
    <property type="protein sequence ID" value="CAG8778197.1"/>
    <property type="molecule type" value="Genomic_DNA"/>
</dbReference>
<proteinExistence type="predicted"/>
<reference evidence="1" key="1">
    <citation type="submission" date="2021-06" db="EMBL/GenBank/DDBJ databases">
        <authorList>
            <person name="Kallberg Y."/>
            <person name="Tangrot J."/>
            <person name="Rosling A."/>
        </authorList>
    </citation>
    <scope>NUCLEOTIDE SEQUENCE</scope>
    <source>
        <strain evidence="1">28 12/20/2015</strain>
    </source>
</reference>
<sequence length="117" mass="13854">TEIDYEQIKDKVSYICGKFEPTIDGKLYAQIYMQFHKYKYQTIKSTKEIFNDRSMSFPTKLKGNSDQNHAYAMKDFDYCKIHPDCTCDFFDLNKICDQCDSTCEYGTERETDDINEL</sequence>
<comment type="caution">
    <text evidence="1">The sequence shown here is derived from an EMBL/GenBank/DDBJ whole genome shotgun (WGS) entry which is preliminary data.</text>
</comment>
<organism evidence="1 2">
    <name type="scientific">Cetraspora pellucida</name>
    <dbReference type="NCBI Taxonomy" id="1433469"/>
    <lineage>
        <taxon>Eukaryota</taxon>
        <taxon>Fungi</taxon>
        <taxon>Fungi incertae sedis</taxon>
        <taxon>Mucoromycota</taxon>
        <taxon>Glomeromycotina</taxon>
        <taxon>Glomeromycetes</taxon>
        <taxon>Diversisporales</taxon>
        <taxon>Gigasporaceae</taxon>
        <taxon>Cetraspora</taxon>
    </lineage>
</organism>
<protein>
    <submittedName>
        <fullName evidence="1">16807_t:CDS:1</fullName>
    </submittedName>
</protein>
<feature type="non-terminal residue" evidence="1">
    <location>
        <position position="117"/>
    </location>
</feature>
<keyword evidence="2" id="KW-1185">Reference proteome</keyword>
<name>A0ACA9R620_9GLOM</name>
<evidence type="ECO:0000313" key="2">
    <source>
        <dbReference type="Proteomes" id="UP000789366"/>
    </source>
</evidence>